<dbReference type="RefSeq" id="WP_073214106.1">
    <property type="nucleotide sequence ID" value="NZ_FNNS01000004.1"/>
</dbReference>
<gene>
    <name evidence="2" type="ORF">SAMN04487908_10214</name>
</gene>
<protein>
    <submittedName>
        <fullName evidence="2">Uncharacterized protein</fullName>
    </submittedName>
</protein>
<reference evidence="3" key="1">
    <citation type="submission" date="2016-11" db="EMBL/GenBank/DDBJ databases">
        <authorList>
            <person name="Varghese N."/>
            <person name="Submissions S."/>
        </authorList>
    </citation>
    <scope>NUCLEOTIDE SEQUENCE [LARGE SCALE GENOMIC DNA]</scope>
    <source>
        <strain evidence="3">DSM 26349</strain>
    </source>
</reference>
<evidence type="ECO:0000256" key="1">
    <source>
        <dbReference type="SAM" id="Phobius"/>
    </source>
</evidence>
<keyword evidence="3" id="KW-1185">Reference proteome</keyword>
<sequence length="138" mass="16321">MNKIVIIIVAVVFLIVIYNYYQSKQAKKKLRELNESRPKLSKIKYVNQLVLKGFDKHHAEVVYDTIKEFIRMDDISLYPEDDIHVVYGVEELQDMELLDRVCDKLNLRRANQKDCDALNENLTIFNAEYILTLTRNLK</sequence>
<dbReference type="OrthoDB" id="1449387at2"/>
<proteinExistence type="predicted"/>
<dbReference type="EMBL" id="FQYV01000002">
    <property type="protein sequence ID" value="SHI39470.1"/>
    <property type="molecule type" value="Genomic_DNA"/>
</dbReference>
<dbReference type="AlphaFoldDB" id="A0A1M6ASN2"/>
<organism evidence="2 3">
    <name type="scientific">Aequorivita viscosa</name>
    <dbReference type="NCBI Taxonomy" id="797419"/>
    <lineage>
        <taxon>Bacteria</taxon>
        <taxon>Pseudomonadati</taxon>
        <taxon>Bacteroidota</taxon>
        <taxon>Flavobacteriia</taxon>
        <taxon>Flavobacteriales</taxon>
        <taxon>Flavobacteriaceae</taxon>
        <taxon>Aequorivita</taxon>
    </lineage>
</organism>
<evidence type="ECO:0000313" key="3">
    <source>
        <dbReference type="Proteomes" id="UP000184172"/>
    </source>
</evidence>
<keyword evidence="1" id="KW-0812">Transmembrane</keyword>
<keyword evidence="1" id="KW-0472">Membrane</keyword>
<dbReference type="Proteomes" id="UP000184172">
    <property type="component" value="Unassembled WGS sequence"/>
</dbReference>
<evidence type="ECO:0000313" key="2">
    <source>
        <dbReference type="EMBL" id="SHI39470.1"/>
    </source>
</evidence>
<feature type="transmembrane region" description="Helical" evidence="1">
    <location>
        <begin position="6"/>
        <end position="21"/>
    </location>
</feature>
<accession>A0A1M6ASN2</accession>
<name>A0A1M6ASN2_9FLAO</name>
<keyword evidence="1" id="KW-1133">Transmembrane helix</keyword>